<proteinExistence type="predicted"/>
<comment type="caution">
    <text evidence="1">The sequence shown here is derived from an EMBL/GenBank/DDBJ whole genome shotgun (WGS) entry which is preliminary data.</text>
</comment>
<dbReference type="EMBL" id="VFPV01000004">
    <property type="protein sequence ID" value="TQM99329.1"/>
    <property type="molecule type" value="Genomic_DNA"/>
</dbReference>
<dbReference type="RefSeq" id="WP_170207434.1">
    <property type="nucleotide sequence ID" value="NZ_CP147774.1"/>
</dbReference>
<protein>
    <submittedName>
        <fullName evidence="1">Uncharacterized protein</fullName>
    </submittedName>
</protein>
<dbReference type="Proteomes" id="UP000316993">
    <property type="component" value="Unassembled WGS sequence"/>
</dbReference>
<organism evidence="1 2">
    <name type="scientific">Acidovorax temperans</name>
    <dbReference type="NCBI Taxonomy" id="80878"/>
    <lineage>
        <taxon>Bacteria</taxon>
        <taxon>Pseudomonadati</taxon>
        <taxon>Pseudomonadota</taxon>
        <taxon>Betaproteobacteria</taxon>
        <taxon>Burkholderiales</taxon>
        <taxon>Comamonadaceae</taxon>
        <taxon>Acidovorax</taxon>
    </lineage>
</organism>
<name>A0A543KW68_9BURK</name>
<gene>
    <name evidence="1" type="ORF">BDD18_3982</name>
</gene>
<sequence>MFSKLFGWTHLLDALLDDLFDERRWGLDLPGQDCLGTEECLALAAQDGV</sequence>
<reference evidence="1 2" key="1">
    <citation type="submission" date="2019-06" db="EMBL/GenBank/DDBJ databases">
        <title>Genomic Encyclopedia of Archaeal and Bacterial Type Strains, Phase II (KMG-II): from individual species to whole genera.</title>
        <authorList>
            <person name="Goeker M."/>
        </authorList>
    </citation>
    <scope>NUCLEOTIDE SEQUENCE [LARGE SCALE GENOMIC DNA]</scope>
    <source>
        <strain evidence="1 2">DSM 7270</strain>
    </source>
</reference>
<dbReference type="AlphaFoldDB" id="A0A543KW68"/>
<evidence type="ECO:0000313" key="1">
    <source>
        <dbReference type="EMBL" id="TQM99329.1"/>
    </source>
</evidence>
<accession>A0A543KW68</accession>
<evidence type="ECO:0000313" key="2">
    <source>
        <dbReference type="Proteomes" id="UP000316993"/>
    </source>
</evidence>